<dbReference type="AlphaFoldDB" id="A0A371J4H6"/>
<dbReference type="SUPFAM" id="SSF63393">
    <property type="entry name" value="RNA polymerase subunits"/>
    <property type="match status" value="1"/>
</dbReference>
<keyword evidence="1" id="KW-0812">Transmembrane</keyword>
<evidence type="ECO:0000313" key="2">
    <source>
        <dbReference type="EMBL" id="RDY27645.1"/>
    </source>
</evidence>
<organism evidence="2 3">
    <name type="scientific">Lachnotalea glycerini</name>
    <dbReference type="NCBI Taxonomy" id="1763509"/>
    <lineage>
        <taxon>Bacteria</taxon>
        <taxon>Bacillati</taxon>
        <taxon>Bacillota</taxon>
        <taxon>Clostridia</taxon>
        <taxon>Lachnospirales</taxon>
        <taxon>Lachnospiraceae</taxon>
        <taxon>Lachnotalea</taxon>
    </lineage>
</organism>
<dbReference type="OrthoDB" id="109395at186803"/>
<sequence length="96" mass="10971">MRLILKNINIRKKYIILQIVAFTLDLIAAAFVAWGQHYFVAVGLVVVSIILVVAFYRCSHCGYRLDLRLKILENTHCPNCGEIILDVKNNSIKKIK</sequence>
<comment type="caution">
    <text evidence="2">The sequence shown here is derived from an EMBL/GenBank/DDBJ whole genome shotgun (WGS) entry which is preliminary data.</text>
</comment>
<dbReference type="Gene3D" id="2.20.28.30">
    <property type="entry name" value="RNA polymerase ii, chain L"/>
    <property type="match status" value="1"/>
</dbReference>
<dbReference type="InterPro" id="IPR029040">
    <property type="entry name" value="RPABC4/Spt4"/>
</dbReference>
<keyword evidence="3" id="KW-1185">Reference proteome</keyword>
<feature type="transmembrane region" description="Helical" evidence="1">
    <location>
        <begin position="14"/>
        <end position="32"/>
    </location>
</feature>
<keyword evidence="1" id="KW-1133">Transmembrane helix</keyword>
<dbReference type="Proteomes" id="UP000216411">
    <property type="component" value="Unassembled WGS sequence"/>
</dbReference>
<name>A0A371J4H6_9FIRM</name>
<keyword evidence="1" id="KW-0472">Membrane</keyword>
<accession>A0A371J4H6</accession>
<dbReference type="RefSeq" id="WP_094376172.1">
    <property type="nucleotide sequence ID" value="NZ_NOKA02000103.1"/>
</dbReference>
<feature type="transmembrane region" description="Helical" evidence="1">
    <location>
        <begin position="38"/>
        <end position="58"/>
    </location>
</feature>
<protein>
    <submittedName>
        <fullName evidence="2">Uncharacterized protein</fullName>
    </submittedName>
</protein>
<evidence type="ECO:0000313" key="3">
    <source>
        <dbReference type="Proteomes" id="UP000216411"/>
    </source>
</evidence>
<evidence type="ECO:0000256" key="1">
    <source>
        <dbReference type="SAM" id="Phobius"/>
    </source>
</evidence>
<dbReference type="EMBL" id="NOKA02000103">
    <property type="protein sequence ID" value="RDY27645.1"/>
    <property type="molecule type" value="Genomic_DNA"/>
</dbReference>
<proteinExistence type="predicted"/>
<gene>
    <name evidence="2" type="ORF">CG710_020500</name>
</gene>
<reference evidence="2 3" key="1">
    <citation type="journal article" date="2017" name="Genome Announc.">
        <title>Draft Genome Sequence of a Sporulating and Motile Strain of Lachnotalea glycerini Isolated from Water in Quebec City, Canada.</title>
        <authorList>
            <person name="Maheux A.F."/>
            <person name="Boudreau D.K."/>
            <person name="Berube E."/>
            <person name="Boissinot M."/>
            <person name="Raymond F."/>
            <person name="Brodeur S."/>
            <person name="Corbeil J."/>
            <person name="Isabel S."/>
            <person name="Omar R.F."/>
            <person name="Bergeron M.G."/>
        </authorList>
    </citation>
    <scope>NUCLEOTIDE SEQUENCE [LARGE SCALE GENOMIC DNA]</scope>
    <source>
        <strain evidence="2 3">CCRI-19302</strain>
    </source>
</reference>